<evidence type="ECO:0000313" key="2">
    <source>
        <dbReference type="Proteomes" id="UP000319449"/>
    </source>
</evidence>
<accession>A0A562VFE9</accession>
<protein>
    <submittedName>
        <fullName evidence="1">Uncharacterized protein</fullName>
    </submittedName>
</protein>
<organism evidence="1 2">
    <name type="scientific">Geobacter argillaceus</name>
    <dbReference type="NCBI Taxonomy" id="345631"/>
    <lineage>
        <taxon>Bacteria</taxon>
        <taxon>Pseudomonadati</taxon>
        <taxon>Thermodesulfobacteriota</taxon>
        <taxon>Desulfuromonadia</taxon>
        <taxon>Geobacterales</taxon>
        <taxon>Geobacteraceae</taxon>
        <taxon>Geobacter</taxon>
    </lineage>
</organism>
<dbReference type="AlphaFoldDB" id="A0A562VFE9"/>
<sequence length="145" mass="15947">MKRFVIEQSDEEFYTSHSGIALVGLALNRFTSLSSALAVMDAPGDLIAGIDIIRSYCALLAQGKSDFVAVEQCRNDDFFREALGNKEIPSEGTMRQRMDEYAKRILAAVSWASIEFLQRTKVPLTAISTGHIPLDIDGFVLDNSG</sequence>
<proteinExistence type="predicted"/>
<feature type="non-terminal residue" evidence="1">
    <location>
        <position position="145"/>
    </location>
</feature>
<gene>
    <name evidence="1" type="ORF">JN12_03353</name>
</gene>
<dbReference type="Proteomes" id="UP000319449">
    <property type="component" value="Unassembled WGS sequence"/>
</dbReference>
<reference evidence="1 2" key="1">
    <citation type="submission" date="2019-07" db="EMBL/GenBank/DDBJ databases">
        <title>Genomic Encyclopedia of Archaeal and Bacterial Type Strains, Phase II (KMG-II): from individual species to whole genera.</title>
        <authorList>
            <person name="Goeker M."/>
        </authorList>
    </citation>
    <scope>NUCLEOTIDE SEQUENCE [LARGE SCALE GENOMIC DNA]</scope>
    <source>
        <strain evidence="1 2">ATCC BAA-1139</strain>
    </source>
</reference>
<keyword evidence="2" id="KW-1185">Reference proteome</keyword>
<name>A0A562VFE9_9BACT</name>
<comment type="caution">
    <text evidence="1">The sequence shown here is derived from an EMBL/GenBank/DDBJ whole genome shotgun (WGS) entry which is preliminary data.</text>
</comment>
<evidence type="ECO:0000313" key="1">
    <source>
        <dbReference type="EMBL" id="TWJ16595.1"/>
    </source>
</evidence>
<dbReference type="EMBL" id="VLLN01000026">
    <property type="protein sequence ID" value="TWJ16595.1"/>
    <property type="molecule type" value="Genomic_DNA"/>
</dbReference>